<sequence length="37" mass="4182">MGQARRVHRRGQEGRQGLRSQAPQGVRRRARQQGAQG</sequence>
<gene>
    <name evidence="2" type="ORF">CSIM01_11009</name>
</gene>
<protein>
    <submittedName>
        <fullName evidence="2">Uncharacterized protein</fullName>
    </submittedName>
</protein>
<keyword evidence="3" id="KW-1185">Reference proteome</keyword>
<feature type="region of interest" description="Disordered" evidence="1">
    <location>
        <begin position="1"/>
        <end position="37"/>
    </location>
</feature>
<evidence type="ECO:0000313" key="3">
    <source>
        <dbReference type="Proteomes" id="UP000070328"/>
    </source>
</evidence>
<comment type="caution">
    <text evidence="2">The sequence shown here is derived from an EMBL/GenBank/DDBJ whole genome shotgun (WGS) entry which is preliminary data.</text>
</comment>
<evidence type="ECO:0000313" key="2">
    <source>
        <dbReference type="EMBL" id="KXH48050.1"/>
    </source>
</evidence>
<dbReference type="Proteomes" id="UP000070328">
    <property type="component" value="Unassembled WGS sequence"/>
</dbReference>
<name>A0A135TIN0_9PEZI</name>
<evidence type="ECO:0000256" key="1">
    <source>
        <dbReference type="SAM" id="MobiDB-lite"/>
    </source>
</evidence>
<dbReference type="AlphaFoldDB" id="A0A135TIN0"/>
<dbReference type="EMBL" id="JFBX01000143">
    <property type="protein sequence ID" value="KXH48050.1"/>
    <property type="molecule type" value="Genomic_DNA"/>
</dbReference>
<accession>A0A135TIN0</accession>
<organism evidence="2 3">
    <name type="scientific">Colletotrichum simmondsii</name>
    <dbReference type="NCBI Taxonomy" id="703756"/>
    <lineage>
        <taxon>Eukaryota</taxon>
        <taxon>Fungi</taxon>
        <taxon>Dikarya</taxon>
        <taxon>Ascomycota</taxon>
        <taxon>Pezizomycotina</taxon>
        <taxon>Sordariomycetes</taxon>
        <taxon>Hypocreomycetidae</taxon>
        <taxon>Glomerellales</taxon>
        <taxon>Glomerellaceae</taxon>
        <taxon>Colletotrichum</taxon>
        <taxon>Colletotrichum acutatum species complex</taxon>
    </lineage>
</organism>
<reference evidence="2 3" key="1">
    <citation type="submission" date="2014-02" db="EMBL/GenBank/DDBJ databases">
        <title>The genome sequence of Colletotrichum simmondsii CBS122122.</title>
        <authorList>
            <person name="Baroncelli R."/>
            <person name="Thon M.R."/>
        </authorList>
    </citation>
    <scope>NUCLEOTIDE SEQUENCE [LARGE SCALE GENOMIC DNA]</scope>
    <source>
        <strain evidence="2 3">CBS122122</strain>
    </source>
</reference>
<proteinExistence type="predicted"/>